<evidence type="ECO:0000256" key="9">
    <source>
        <dbReference type="HAMAP-Rule" id="MF_00135"/>
    </source>
</evidence>
<dbReference type="PANTHER" id="PTHR42894:SF1">
    <property type="entry name" value="N-(5'-PHOSPHORIBOSYL)ANTHRANILATE ISOMERASE"/>
    <property type="match status" value="1"/>
</dbReference>
<evidence type="ECO:0000256" key="4">
    <source>
        <dbReference type="ARBA" id="ARBA00022272"/>
    </source>
</evidence>
<dbReference type="CDD" id="cd00405">
    <property type="entry name" value="PRAI"/>
    <property type="match status" value="1"/>
</dbReference>
<dbReference type="UniPathway" id="UPA00035">
    <property type="reaction ID" value="UER00042"/>
</dbReference>
<evidence type="ECO:0000313" key="13">
    <source>
        <dbReference type="Proteomes" id="UP000316213"/>
    </source>
</evidence>
<evidence type="ECO:0000256" key="7">
    <source>
        <dbReference type="ARBA" id="ARBA00023141"/>
    </source>
</evidence>
<dbReference type="GO" id="GO:0004640">
    <property type="term" value="F:phosphoribosylanthranilate isomerase activity"/>
    <property type="evidence" value="ECO:0007669"/>
    <property type="project" value="UniProtKB-UniRule"/>
</dbReference>
<evidence type="ECO:0000313" key="12">
    <source>
        <dbReference type="EMBL" id="TWT97293.1"/>
    </source>
</evidence>
<comment type="caution">
    <text evidence="12">The sequence shown here is derived from an EMBL/GenBank/DDBJ whole genome shotgun (WGS) entry which is preliminary data.</text>
</comment>
<dbReference type="InterPro" id="IPR001240">
    <property type="entry name" value="PRAI_dom"/>
</dbReference>
<keyword evidence="8 9" id="KW-0413">Isomerase</keyword>
<accession>A0A5C6AGF3</accession>
<dbReference type="EMBL" id="SJPM01000004">
    <property type="protein sequence ID" value="TWT97293.1"/>
    <property type="molecule type" value="Genomic_DNA"/>
</dbReference>
<dbReference type="PANTHER" id="PTHR42894">
    <property type="entry name" value="N-(5'-PHOSPHORIBOSYL)ANTHRANILATE ISOMERASE"/>
    <property type="match status" value="1"/>
</dbReference>
<gene>
    <name evidence="9 12" type="primary">trpF</name>
    <name evidence="12" type="ORF">Pla100_24440</name>
</gene>
<evidence type="ECO:0000256" key="5">
    <source>
        <dbReference type="ARBA" id="ARBA00022605"/>
    </source>
</evidence>
<keyword evidence="7 9" id="KW-0057">Aromatic amino acid biosynthesis</keyword>
<dbReference type="AlphaFoldDB" id="A0A5C6AGF3"/>
<dbReference type="Proteomes" id="UP000316213">
    <property type="component" value="Unassembled WGS sequence"/>
</dbReference>
<keyword evidence="5 9" id="KW-0028">Amino-acid biosynthesis</keyword>
<evidence type="ECO:0000256" key="3">
    <source>
        <dbReference type="ARBA" id="ARBA00012572"/>
    </source>
</evidence>
<evidence type="ECO:0000256" key="1">
    <source>
        <dbReference type="ARBA" id="ARBA00001164"/>
    </source>
</evidence>
<dbReference type="EC" id="5.3.1.24" evidence="3 9"/>
<organism evidence="12 13">
    <name type="scientific">Neorhodopirellula pilleata</name>
    <dbReference type="NCBI Taxonomy" id="2714738"/>
    <lineage>
        <taxon>Bacteria</taxon>
        <taxon>Pseudomonadati</taxon>
        <taxon>Planctomycetota</taxon>
        <taxon>Planctomycetia</taxon>
        <taxon>Pirellulales</taxon>
        <taxon>Pirellulaceae</taxon>
        <taxon>Neorhodopirellula</taxon>
    </lineage>
</organism>
<sequence>MKQLSIDIADKQEKMGGLPSSIASVPNLIENPILNTAHPPAPFKVKICGVRSSRDVQACADAGADAIGLNFYPASIRYVEPASESTKAINDTAKRYGICRVGLFVNHASDQVLEVARALDLDAIQFHGDETRADLRRALDAGFQVVRAIRLPTSPLAAEEIQSHLESLWDLPITFLLDADVGAAFGGGGKQLHWPSLADWASRYGRHATRGWVLAGGLDPACIAEAITQSTAKSVDVASGVESPRGQKSGDLIPKFVIASGLGGVDETGRLSETLPTAGENPTD</sequence>
<comment type="similarity">
    <text evidence="9">Belongs to the TrpF family.</text>
</comment>
<comment type="pathway">
    <text evidence="2 9">Amino-acid biosynthesis; L-tryptophan biosynthesis; L-tryptophan from chorismate: step 3/5.</text>
</comment>
<evidence type="ECO:0000256" key="6">
    <source>
        <dbReference type="ARBA" id="ARBA00022822"/>
    </source>
</evidence>
<reference evidence="12 13" key="1">
    <citation type="submission" date="2019-02" db="EMBL/GenBank/DDBJ databases">
        <title>Deep-cultivation of Planctomycetes and their phenomic and genomic characterization uncovers novel biology.</title>
        <authorList>
            <person name="Wiegand S."/>
            <person name="Jogler M."/>
            <person name="Boedeker C."/>
            <person name="Pinto D."/>
            <person name="Vollmers J."/>
            <person name="Rivas-Marin E."/>
            <person name="Kohn T."/>
            <person name="Peeters S.H."/>
            <person name="Heuer A."/>
            <person name="Rast P."/>
            <person name="Oberbeckmann S."/>
            <person name="Bunk B."/>
            <person name="Jeske O."/>
            <person name="Meyerdierks A."/>
            <person name="Storesund J.E."/>
            <person name="Kallscheuer N."/>
            <person name="Luecker S."/>
            <person name="Lage O.M."/>
            <person name="Pohl T."/>
            <person name="Merkel B.J."/>
            <person name="Hornburger P."/>
            <person name="Mueller R.-W."/>
            <person name="Bruemmer F."/>
            <person name="Labrenz M."/>
            <person name="Spormann A.M."/>
            <person name="Op Den Camp H."/>
            <person name="Overmann J."/>
            <person name="Amann R."/>
            <person name="Jetten M.S.M."/>
            <person name="Mascher T."/>
            <person name="Medema M.H."/>
            <person name="Devos D.P."/>
            <person name="Kaster A.-K."/>
            <person name="Ovreas L."/>
            <person name="Rohde M."/>
            <person name="Galperin M.Y."/>
            <person name="Jogler C."/>
        </authorList>
    </citation>
    <scope>NUCLEOTIDE SEQUENCE [LARGE SCALE GENOMIC DNA]</scope>
    <source>
        <strain evidence="12 13">Pla100</strain>
    </source>
</reference>
<protein>
    <recommendedName>
        <fullName evidence="4 9">N-(5'-phosphoribosyl)anthranilate isomerase</fullName>
        <shortName evidence="9">PRAI</shortName>
        <ecNumber evidence="3 9">5.3.1.24</ecNumber>
    </recommendedName>
</protein>
<evidence type="ECO:0000256" key="2">
    <source>
        <dbReference type="ARBA" id="ARBA00004664"/>
    </source>
</evidence>
<dbReference type="InterPro" id="IPR013785">
    <property type="entry name" value="Aldolase_TIM"/>
</dbReference>
<evidence type="ECO:0000259" key="11">
    <source>
        <dbReference type="Pfam" id="PF00697"/>
    </source>
</evidence>
<dbReference type="GO" id="GO:0000162">
    <property type="term" value="P:L-tryptophan biosynthetic process"/>
    <property type="evidence" value="ECO:0007669"/>
    <property type="project" value="UniProtKB-UniRule"/>
</dbReference>
<dbReference type="Pfam" id="PF00697">
    <property type="entry name" value="PRAI"/>
    <property type="match status" value="1"/>
</dbReference>
<keyword evidence="6 9" id="KW-0822">Tryptophan biosynthesis</keyword>
<comment type="catalytic activity">
    <reaction evidence="1 9">
        <text>N-(5-phospho-beta-D-ribosyl)anthranilate = 1-(2-carboxyphenylamino)-1-deoxy-D-ribulose 5-phosphate</text>
        <dbReference type="Rhea" id="RHEA:21540"/>
        <dbReference type="ChEBI" id="CHEBI:18277"/>
        <dbReference type="ChEBI" id="CHEBI:58613"/>
        <dbReference type="EC" id="5.3.1.24"/>
    </reaction>
</comment>
<name>A0A5C6AGF3_9BACT</name>
<proteinExistence type="inferred from homology"/>
<dbReference type="InterPro" id="IPR044643">
    <property type="entry name" value="TrpF_fam"/>
</dbReference>
<keyword evidence="13" id="KW-1185">Reference proteome</keyword>
<dbReference type="Gene3D" id="3.20.20.70">
    <property type="entry name" value="Aldolase class I"/>
    <property type="match status" value="1"/>
</dbReference>
<dbReference type="InterPro" id="IPR011060">
    <property type="entry name" value="RibuloseP-bd_barrel"/>
</dbReference>
<dbReference type="SUPFAM" id="SSF51366">
    <property type="entry name" value="Ribulose-phoshate binding barrel"/>
    <property type="match status" value="1"/>
</dbReference>
<feature type="domain" description="N-(5'phosphoribosyl) anthranilate isomerase (PRAI)" evidence="11">
    <location>
        <begin position="45"/>
        <end position="257"/>
    </location>
</feature>
<evidence type="ECO:0000256" key="10">
    <source>
        <dbReference type="SAM" id="MobiDB-lite"/>
    </source>
</evidence>
<feature type="region of interest" description="Disordered" evidence="10">
    <location>
        <begin position="265"/>
        <end position="284"/>
    </location>
</feature>
<evidence type="ECO:0000256" key="8">
    <source>
        <dbReference type="ARBA" id="ARBA00023235"/>
    </source>
</evidence>
<dbReference type="HAMAP" id="MF_00135">
    <property type="entry name" value="PRAI"/>
    <property type="match status" value="1"/>
</dbReference>